<protein>
    <recommendedName>
        <fullName evidence="3">Ferritin-like domain protein</fullName>
    </recommendedName>
</protein>
<name>A0A5C6BS65_9PLAN</name>
<gene>
    <name evidence="1" type="ORF">CA54_36640</name>
</gene>
<keyword evidence="2" id="KW-1185">Reference proteome</keyword>
<sequence length="146" mass="16567">MPEQQNTCLNEVLIRILRGLLQYAGECWPWSSDEHAEEYPTIARLVAEQQEQVHEISDLLTERGVFIEFGTYPTEYTDLHYVSLDYLLDELIQEQRELISDLEQALKDCASDSEAQALLNVIAPQAKQHLDTLSELAAARTADSST</sequence>
<reference evidence="1 2" key="1">
    <citation type="submission" date="2019-02" db="EMBL/GenBank/DDBJ databases">
        <title>Deep-cultivation of Planctomycetes and their phenomic and genomic characterization uncovers novel biology.</title>
        <authorList>
            <person name="Wiegand S."/>
            <person name="Jogler M."/>
            <person name="Boedeker C."/>
            <person name="Pinto D."/>
            <person name="Vollmers J."/>
            <person name="Rivas-Marin E."/>
            <person name="Kohn T."/>
            <person name="Peeters S.H."/>
            <person name="Heuer A."/>
            <person name="Rast P."/>
            <person name="Oberbeckmann S."/>
            <person name="Bunk B."/>
            <person name="Jeske O."/>
            <person name="Meyerdierks A."/>
            <person name="Storesund J.E."/>
            <person name="Kallscheuer N."/>
            <person name="Luecker S."/>
            <person name="Lage O.M."/>
            <person name="Pohl T."/>
            <person name="Merkel B.J."/>
            <person name="Hornburger P."/>
            <person name="Mueller R.-W."/>
            <person name="Bruemmer F."/>
            <person name="Labrenz M."/>
            <person name="Spormann A.M."/>
            <person name="Op Den Camp H."/>
            <person name="Overmann J."/>
            <person name="Amann R."/>
            <person name="Jetten M.S.M."/>
            <person name="Mascher T."/>
            <person name="Medema M.H."/>
            <person name="Devos D.P."/>
            <person name="Kaster A.-K."/>
            <person name="Ovreas L."/>
            <person name="Rohde M."/>
            <person name="Galperin M.Y."/>
            <person name="Jogler C."/>
        </authorList>
    </citation>
    <scope>NUCLEOTIDE SEQUENCE [LARGE SCALE GENOMIC DNA]</scope>
    <source>
        <strain evidence="1 2">CA54</strain>
    </source>
</reference>
<evidence type="ECO:0000313" key="2">
    <source>
        <dbReference type="Proteomes" id="UP000320735"/>
    </source>
</evidence>
<dbReference type="RefSeq" id="WP_146372064.1">
    <property type="nucleotide sequence ID" value="NZ_SJPP01000001.1"/>
</dbReference>
<comment type="caution">
    <text evidence="1">The sequence shown here is derived from an EMBL/GenBank/DDBJ whole genome shotgun (WGS) entry which is preliminary data.</text>
</comment>
<evidence type="ECO:0000313" key="1">
    <source>
        <dbReference type="EMBL" id="TWU14795.1"/>
    </source>
</evidence>
<organism evidence="1 2">
    <name type="scientific">Symmachiella macrocystis</name>
    <dbReference type="NCBI Taxonomy" id="2527985"/>
    <lineage>
        <taxon>Bacteria</taxon>
        <taxon>Pseudomonadati</taxon>
        <taxon>Planctomycetota</taxon>
        <taxon>Planctomycetia</taxon>
        <taxon>Planctomycetales</taxon>
        <taxon>Planctomycetaceae</taxon>
        <taxon>Symmachiella</taxon>
    </lineage>
</organism>
<dbReference type="AlphaFoldDB" id="A0A5C6BS65"/>
<dbReference type="OrthoDB" id="287757at2"/>
<evidence type="ECO:0008006" key="3">
    <source>
        <dbReference type="Google" id="ProtNLM"/>
    </source>
</evidence>
<accession>A0A5C6BS65</accession>
<proteinExistence type="predicted"/>
<dbReference type="Proteomes" id="UP000320735">
    <property type="component" value="Unassembled WGS sequence"/>
</dbReference>
<dbReference type="EMBL" id="SJPP01000001">
    <property type="protein sequence ID" value="TWU14795.1"/>
    <property type="molecule type" value="Genomic_DNA"/>
</dbReference>